<dbReference type="EMBL" id="FQXS01000044">
    <property type="protein sequence ID" value="SHI13335.1"/>
    <property type="molecule type" value="Genomic_DNA"/>
</dbReference>
<evidence type="ECO:0000256" key="2">
    <source>
        <dbReference type="ARBA" id="ARBA00023125"/>
    </source>
</evidence>
<dbReference type="PROSITE" id="PS51063">
    <property type="entry name" value="HTH_CRP_2"/>
    <property type="match status" value="1"/>
</dbReference>
<dbReference type="Pfam" id="PF00027">
    <property type="entry name" value="cNMP_binding"/>
    <property type="match status" value="1"/>
</dbReference>
<dbReference type="InterPro" id="IPR018490">
    <property type="entry name" value="cNMP-bd_dom_sf"/>
</dbReference>
<keyword evidence="2" id="KW-0238">DNA-binding</keyword>
<evidence type="ECO:0000313" key="6">
    <source>
        <dbReference type="EMBL" id="SHI13335.1"/>
    </source>
</evidence>
<dbReference type="InterPro" id="IPR036388">
    <property type="entry name" value="WH-like_DNA-bd_sf"/>
</dbReference>
<dbReference type="Proteomes" id="UP000184139">
    <property type="component" value="Unassembled WGS sequence"/>
</dbReference>
<dbReference type="GO" id="GO:0003677">
    <property type="term" value="F:DNA binding"/>
    <property type="evidence" value="ECO:0007669"/>
    <property type="project" value="UniProtKB-KW"/>
</dbReference>
<dbReference type="Gene3D" id="2.60.120.10">
    <property type="entry name" value="Jelly Rolls"/>
    <property type="match status" value="1"/>
</dbReference>
<evidence type="ECO:0000313" key="7">
    <source>
        <dbReference type="Proteomes" id="UP000184139"/>
    </source>
</evidence>
<sequence length="250" mass="27498">MMPMRQMQPPPGRDAGTPVEAVPADPLAALFDGVGDEAAARVQREGRRRDWRRYEHLFLAGGPADTVHIVLHGRLRDYYGDGGGNEHLRRIVTPGDIVPFCLLCHRERSHASSCRALCRSTTFDLPLPLFLELAHGHSRFAVNLALAAARQLEHSCRDGCLCRKRQARARVAGYLLSRLGRLPGCVGDGSTVDLRPLSVMAEELGLARETFSRLLMELERQKLVRNARGLVTVLDEAGLLAIATDDAPLP</sequence>
<keyword evidence="7" id="KW-1185">Reference proteome</keyword>
<keyword evidence="3" id="KW-0804">Transcription</keyword>
<reference evidence="6 7" key="1">
    <citation type="submission" date="2016-11" db="EMBL/GenBank/DDBJ databases">
        <authorList>
            <person name="Jaros S."/>
            <person name="Januszkiewicz K."/>
            <person name="Wedrychowicz H."/>
        </authorList>
    </citation>
    <scope>NUCLEOTIDE SEQUENCE [LARGE SCALE GENOMIC DNA]</scope>
    <source>
        <strain evidence="6 7">DSM 9705</strain>
    </source>
</reference>
<proteinExistence type="predicted"/>
<dbReference type="InterPro" id="IPR000595">
    <property type="entry name" value="cNMP-bd_dom"/>
</dbReference>
<dbReference type="CDD" id="cd00038">
    <property type="entry name" value="CAP_ED"/>
    <property type="match status" value="1"/>
</dbReference>
<dbReference type="InterPro" id="IPR012318">
    <property type="entry name" value="HTH_CRP"/>
</dbReference>
<protein>
    <submittedName>
        <fullName evidence="6">Cyclic nucleotide-binding domain-containing protein</fullName>
    </submittedName>
</protein>
<evidence type="ECO:0000256" key="3">
    <source>
        <dbReference type="ARBA" id="ARBA00023163"/>
    </source>
</evidence>
<organism evidence="6 7">
    <name type="scientific">Desulfofustis glycolicus DSM 9705</name>
    <dbReference type="NCBI Taxonomy" id="1121409"/>
    <lineage>
        <taxon>Bacteria</taxon>
        <taxon>Pseudomonadati</taxon>
        <taxon>Thermodesulfobacteriota</taxon>
        <taxon>Desulfobulbia</taxon>
        <taxon>Desulfobulbales</taxon>
        <taxon>Desulfocapsaceae</taxon>
        <taxon>Desulfofustis</taxon>
    </lineage>
</organism>
<dbReference type="SMART" id="SM00419">
    <property type="entry name" value="HTH_CRP"/>
    <property type="match status" value="1"/>
</dbReference>
<accession>A0A1M5YMM4</accession>
<dbReference type="InterPro" id="IPR036390">
    <property type="entry name" value="WH_DNA-bd_sf"/>
</dbReference>
<dbReference type="SUPFAM" id="SSF46785">
    <property type="entry name" value="Winged helix' DNA-binding domain"/>
    <property type="match status" value="1"/>
</dbReference>
<gene>
    <name evidence="6" type="ORF">SAMN02745124_04237</name>
</gene>
<dbReference type="SUPFAM" id="SSF51206">
    <property type="entry name" value="cAMP-binding domain-like"/>
    <property type="match status" value="1"/>
</dbReference>
<keyword evidence="1" id="KW-0805">Transcription regulation</keyword>
<dbReference type="AlphaFoldDB" id="A0A1M5YMM4"/>
<dbReference type="STRING" id="1121409.SAMN02745124_04237"/>
<evidence type="ECO:0000256" key="4">
    <source>
        <dbReference type="SAM" id="MobiDB-lite"/>
    </source>
</evidence>
<name>A0A1M5YMM4_9BACT</name>
<evidence type="ECO:0000256" key="1">
    <source>
        <dbReference type="ARBA" id="ARBA00023015"/>
    </source>
</evidence>
<dbReference type="Pfam" id="PF13545">
    <property type="entry name" value="HTH_Crp_2"/>
    <property type="match status" value="1"/>
</dbReference>
<dbReference type="InterPro" id="IPR014710">
    <property type="entry name" value="RmlC-like_jellyroll"/>
</dbReference>
<dbReference type="GO" id="GO:0006355">
    <property type="term" value="P:regulation of DNA-templated transcription"/>
    <property type="evidence" value="ECO:0007669"/>
    <property type="project" value="InterPro"/>
</dbReference>
<dbReference type="Gene3D" id="1.10.10.10">
    <property type="entry name" value="Winged helix-like DNA-binding domain superfamily/Winged helix DNA-binding domain"/>
    <property type="match status" value="1"/>
</dbReference>
<feature type="domain" description="HTH crp-type" evidence="5">
    <location>
        <begin position="165"/>
        <end position="237"/>
    </location>
</feature>
<feature type="region of interest" description="Disordered" evidence="4">
    <location>
        <begin position="1"/>
        <end position="20"/>
    </location>
</feature>
<evidence type="ECO:0000259" key="5">
    <source>
        <dbReference type="PROSITE" id="PS51063"/>
    </source>
</evidence>